<feature type="binding site" description="axial binding residue" evidence="9">
    <location>
        <position position="184"/>
    </location>
    <ligand>
        <name>heme c</name>
        <dbReference type="ChEBI" id="CHEBI:61717"/>
        <label>2</label>
    </ligand>
    <ligandPart>
        <name>Fe</name>
        <dbReference type="ChEBI" id="CHEBI:18248"/>
    </ligandPart>
</feature>
<feature type="binding site" description="covalent" evidence="8">
    <location>
        <position position="143"/>
    </location>
    <ligand>
        <name>heme c</name>
        <dbReference type="ChEBI" id="CHEBI:61717"/>
        <label>2</label>
    </ligand>
</feature>
<feature type="binding site" description="covalent" evidence="8">
    <location>
        <position position="140"/>
    </location>
    <ligand>
        <name>heme c</name>
        <dbReference type="ChEBI" id="CHEBI:61717"/>
        <label>2</label>
    </ligand>
</feature>
<feature type="signal peptide" evidence="10">
    <location>
        <begin position="1"/>
        <end position="20"/>
    </location>
</feature>
<name>A0A318KLI5_9NEIS</name>
<gene>
    <name evidence="12" type="ORF">DFR34_12249</name>
</gene>
<keyword evidence="4 9" id="KW-0479">Metal-binding</keyword>
<keyword evidence="2" id="KW-0813">Transport</keyword>
<evidence type="ECO:0000256" key="4">
    <source>
        <dbReference type="ARBA" id="ARBA00022723"/>
    </source>
</evidence>
<sequence>MKVTKLLAVAGLATAGFAFANSPAAPTAKADPAKGKVLVEQVCAACHGADGNSVAAANPSLAGQHADYIVKQLTEFKSGARKNPIMMGMAAPLSPEDMKNVGAYFSEQKIKPRDAADKALLPEGKKIFKGGVASTKIPACMACHGPSGAGIPAQYPRLGGQHAGYIVAQMTAFRSGERANNTVMRDIALKMTDAQIKAVAEYISGLR</sequence>
<feature type="binding site" description="covalent" evidence="8">
    <location>
        <position position="43"/>
    </location>
    <ligand>
        <name>heme c</name>
        <dbReference type="ChEBI" id="CHEBI:61717"/>
        <label>1</label>
    </ligand>
</feature>
<proteinExistence type="predicted"/>
<dbReference type="OrthoDB" id="9773456at2"/>
<dbReference type="InterPro" id="IPR050597">
    <property type="entry name" value="Cytochrome_c_Oxidase_Subunit"/>
</dbReference>
<dbReference type="SUPFAM" id="SSF46626">
    <property type="entry name" value="Cytochrome c"/>
    <property type="match status" value="2"/>
</dbReference>
<dbReference type="Gene3D" id="1.10.760.10">
    <property type="entry name" value="Cytochrome c-like domain"/>
    <property type="match status" value="2"/>
</dbReference>
<keyword evidence="7 9" id="KW-0408">Iron</keyword>
<dbReference type="AlphaFoldDB" id="A0A318KLI5"/>
<feature type="binding site" description="axial binding residue" evidence="9">
    <location>
        <position position="144"/>
    </location>
    <ligand>
        <name>heme c</name>
        <dbReference type="ChEBI" id="CHEBI:61717"/>
        <label>2</label>
    </ligand>
    <ligandPart>
        <name>Fe</name>
        <dbReference type="ChEBI" id="CHEBI:18248"/>
    </ligandPart>
</feature>
<dbReference type="RefSeq" id="WP_110391708.1">
    <property type="nucleotide sequence ID" value="NZ_JAKLKZ010000002.1"/>
</dbReference>
<comment type="subcellular location">
    <subcellularLocation>
        <location evidence="1">Periplasm</location>
    </subcellularLocation>
</comment>
<dbReference type="InterPro" id="IPR009056">
    <property type="entry name" value="Cyt_c-like_dom"/>
</dbReference>
<protein>
    <submittedName>
        <fullName evidence="12">Cytochrome c553</fullName>
    </submittedName>
</protein>
<feature type="binding site" description="axial binding residue" evidence="9">
    <location>
        <position position="47"/>
    </location>
    <ligand>
        <name>heme c</name>
        <dbReference type="ChEBI" id="CHEBI:61717"/>
        <label>1</label>
    </ligand>
    <ligandPart>
        <name>Fe</name>
        <dbReference type="ChEBI" id="CHEBI:18248"/>
    </ligandPart>
</feature>
<comment type="caution">
    <text evidence="12">The sequence shown here is derived from an EMBL/GenBank/DDBJ whole genome shotgun (WGS) entry which is preliminary data.</text>
</comment>
<dbReference type="GO" id="GO:0005506">
    <property type="term" value="F:iron ion binding"/>
    <property type="evidence" value="ECO:0007669"/>
    <property type="project" value="InterPro"/>
</dbReference>
<evidence type="ECO:0000256" key="1">
    <source>
        <dbReference type="ARBA" id="ARBA00004418"/>
    </source>
</evidence>
<evidence type="ECO:0000313" key="13">
    <source>
        <dbReference type="Proteomes" id="UP000247555"/>
    </source>
</evidence>
<evidence type="ECO:0000256" key="9">
    <source>
        <dbReference type="PIRSR" id="PIRSR000005-2"/>
    </source>
</evidence>
<evidence type="ECO:0000256" key="8">
    <source>
        <dbReference type="PIRSR" id="PIRSR000005-1"/>
    </source>
</evidence>
<comment type="PTM">
    <text evidence="8">Binds 2 heme c groups covalently per subunit.</text>
</comment>
<dbReference type="PANTHER" id="PTHR33751">
    <property type="entry name" value="CBB3-TYPE CYTOCHROME C OXIDASE SUBUNIT FIXP"/>
    <property type="match status" value="1"/>
</dbReference>
<dbReference type="GO" id="GO:0042597">
    <property type="term" value="C:periplasmic space"/>
    <property type="evidence" value="ECO:0007669"/>
    <property type="project" value="UniProtKB-SubCell"/>
</dbReference>
<evidence type="ECO:0000256" key="5">
    <source>
        <dbReference type="ARBA" id="ARBA00022764"/>
    </source>
</evidence>
<feature type="domain" description="Cytochrome c" evidence="11">
    <location>
        <begin position="119"/>
        <end position="207"/>
    </location>
</feature>
<dbReference type="InterPro" id="IPR036909">
    <property type="entry name" value="Cyt_c-like_dom_sf"/>
</dbReference>
<dbReference type="GO" id="GO:0009055">
    <property type="term" value="F:electron transfer activity"/>
    <property type="evidence" value="ECO:0007669"/>
    <property type="project" value="InterPro"/>
</dbReference>
<dbReference type="EMBL" id="QJKI01000022">
    <property type="protein sequence ID" value="PXX76145.1"/>
    <property type="molecule type" value="Genomic_DNA"/>
</dbReference>
<keyword evidence="13" id="KW-1185">Reference proteome</keyword>
<keyword evidence="5" id="KW-0574">Periplasm</keyword>
<evidence type="ECO:0000256" key="7">
    <source>
        <dbReference type="ARBA" id="ARBA00023004"/>
    </source>
</evidence>
<evidence type="ECO:0000256" key="6">
    <source>
        <dbReference type="ARBA" id="ARBA00022982"/>
    </source>
</evidence>
<dbReference type="PROSITE" id="PS51007">
    <property type="entry name" value="CYTC"/>
    <property type="match status" value="2"/>
</dbReference>
<dbReference type="Pfam" id="PF00034">
    <property type="entry name" value="Cytochrom_C"/>
    <property type="match status" value="2"/>
</dbReference>
<dbReference type="GO" id="GO:0020037">
    <property type="term" value="F:heme binding"/>
    <property type="evidence" value="ECO:0007669"/>
    <property type="project" value="InterPro"/>
</dbReference>
<feature type="domain" description="Cytochrome c" evidence="11">
    <location>
        <begin position="30"/>
        <end position="109"/>
    </location>
</feature>
<evidence type="ECO:0000313" key="12">
    <source>
        <dbReference type="EMBL" id="PXX76145.1"/>
    </source>
</evidence>
<keyword evidence="6" id="KW-0249">Electron transport</keyword>
<accession>A0A318KLI5</accession>
<feature type="binding site" description="covalent" evidence="8">
    <location>
        <position position="46"/>
    </location>
    <ligand>
        <name>heme c</name>
        <dbReference type="ChEBI" id="CHEBI:61717"/>
        <label>1</label>
    </ligand>
</feature>
<reference evidence="12 13" key="1">
    <citation type="submission" date="2018-05" db="EMBL/GenBank/DDBJ databases">
        <title>Genomic Encyclopedia of Type Strains, Phase IV (KMG-IV): sequencing the most valuable type-strain genomes for metagenomic binning, comparative biology and taxonomic classification.</title>
        <authorList>
            <person name="Goeker M."/>
        </authorList>
    </citation>
    <scope>NUCLEOTIDE SEQUENCE [LARGE SCALE GENOMIC DNA]</scope>
    <source>
        <strain evidence="12 13">DSM 29661</strain>
    </source>
</reference>
<evidence type="ECO:0000256" key="3">
    <source>
        <dbReference type="ARBA" id="ARBA00022617"/>
    </source>
</evidence>
<keyword evidence="3 8" id="KW-0349">Heme</keyword>
<dbReference type="InterPro" id="IPR024167">
    <property type="entry name" value="Cytochrome_c4-like"/>
</dbReference>
<evidence type="ECO:0000256" key="2">
    <source>
        <dbReference type="ARBA" id="ARBA00022448"/>
    </source>
</evidence>
<evidence type="ECO:0000259" key="11">
    <source>
        <dbReference type="PROSITE" id="PS51007"/>
    </source>
</evidence>
<evidence type="ECO:0000256" key="10">
    <source>
        <dbReference type="SAM" id="SignalP"/>
    </source>
</evidence>
<feature type="binding site" description="axial binding residue" evidence="9">
    <location>
        <position position="86"/>
    </location>
    <ligand>
        <name>heme c</name>
        <dbReference type="ChEBI" id="CHEBI:61717"/>
        <label>1</label>
    </ligand>
    <ligandPart>
        <name>Fe</name>
        <dbReference type="ChEBI" id="CHEBI:18248"/>
    </ligandPart>
</feature>
<dbReference type="PANTHER" id="PTHR33751:SF9">
    <property type="entry name" value="CYTOCHROME C4"/>
    <property type="match status" value="1"/>
</dbReference>
<keyword evidence="10" id="KW-0732">Signal</keyword>
<organism evidence="12 13">
    <name type="scientific">Rivihabitans pingtungensis</name>
    <dbReference type="NCBI Taxonomy" id="1054498"/>
    <lineage>
        <taxon>Bacteria</taxon>
        <taxon>Pseudomonadati</taxon>
        <taxon>Pseudomonadota</taxon>
        <taxon>Betaproteobacteria</taxon>
        <taxon>Neisseriales</taxon>
        <taxon>Aquaspirillaceae</taxon>
        <taxon>Rivihabitans</taxon>
    </lineage>
</organism>
<dbReference type="Proteomes" id="UP000247555">
    <property type="component" value="Unassembled WGS sequence"/>
</dbReference>
<feature type="chain" id="PRO_5016259972" evidence="10">
    <location>
        <begin position="21"/>
        <end position="207"/>
    </location>
</feature>
<dbReference type="PIRSF" id="PIRSF000005">
    <property type="entry name" value="Cytochrome_c4"/>
    <property type="match status" value="1"/>
</dbReference>